<feature type="compositionally biased region" description="Basic residues" evidence="1">
    <location>
        <begin position="62"/>
        <end position="78"/>
    </location>
</feature>
<evidence type="ECO:0000313" key="3">
    <source>
        <dbReference type="Proteomes" id="UP000186817"/>
    </source>
</evidence>
<dbReference type="AlphaFoldDB" id="A0A1Q9DUI1"/>
<evidence type="ECO:0000256" key="1">
    <source>
        <dbReference type="SAM" id="MobiDB-lite"/>
    </source>
</evidence>
<sequence length="78" mass="8889">MGGFATGQEAMKVANPKDTFRKMYDKWVTPQLLKRGAYNVPLPFEDESEPTAASKEKEKVQKKQKKEKRKSKKDKSAA</sequence>
<accession>A0A1Q9DUI1</accession>
<dbReference type="OrthoDB" id="439876at2759"/>
<dbReference type="EMBL" id="LSRX01000384">
    <property type="protein sequence ID" value="OLP98826.1"/>
    <property type="molecule type" value="Genomic_DNA"/>
</dbReference>
<reference evidence="2 3" key="1">
    <citation type="submission" date="2016-02" db="EMBL/GenBank/DDBJ databases">
        <title>Genome analysis of coral dinoflagellate symbionts highlights evolutionary adaptations to a symbiotic lifestyle.</title>
        <authorList>
            <person name="Aranda M."/>
            <person name="Li Y."/>
            <person name="Liew Y.J."/>
            <person name="Baumgarten S."/>
            <person name="Simakov O."/>
            <person name="Wilson M."/>
            <person name="Piel J."/>
            <person name="Ashoor H."/>
            <person name="Bougouffa S."/>
            <person name="Bajic V.B."/>
            <person name="Ryu T."/>
            <person name="Ravasi T."/>
            <person name="Bayer T."/>
            <person name="Micklem G."/>
            <person name="Kim H."/>
            <person name="Bhak J."/>
            <person name="Lajeunesse T.C."/>
            <person name="Voolstra C.R."/>
        </authorList>
    </citation>
    <scope>NUCLEOTIDE SEQUENCE [LARGE SCALE GENOMIC DNA]</scope>
    <source>
        <strain evidence="2 3">CCMP2467</strain>
    </source>
</reference>
<protein>
    <submittedName>
        <fullName evidence="2">Uncharacterized protein</fullName>
    </submittedName>
</protein>
<evidence type="ECO:0000313" key="2">
    <source>
        <dbReference type="EMBL" id="OLP98826.1"/>
    </source>
</evidence>
<name>A0A1Q9DUI1_SYMMI</name>
<organism evidence="2 3">
    <name type="scientific">Symbiodinium microadriaticum</name>
    <name type="common">Dinoflagellate</name>
    <name type="synonym">Zooxanthella microadriatica</name>
    <dbReference type="NCBI Taxonomy" id="2951"/>
    <lineage>
        <taxon>Eukaryota</taxon>
        <taxon>Sar</taxon>
        <taxon>Alveolata</taxon>
        <taxon>Dinophyceae</taxon>
        <taxon>Suessiales</taxon>
        <taxon>Symbiodiniaceae</taxon>
        <taxon>Symbiodinium</taxon>
    </lineage>
</organism>
<dbReference type="Proteomes" id="UP000186817">
    <property type="component" value="Unassembled WGS sequence"/>
</dbReference>
<feature type="region of interest" description="Disordered" evidence="1">
    <location>
        <begin position="42"/>
        <end position="78"/>
    </location>
</feature>
<proteinExistence type="predicted"/>
<comment type="caution">
    <text evidence="2">The sequence shown here is derived from an EMBL/GenBank/DDBJ whole genome shotgun (WGS) entry which is preliminary data.</text>
</comment>
<keyword evidence="3" id="KW-1185">Reference proteome</keyword>
<gene>
    <name evidence="2" type="ORF">AK812_SmicGene18672</name>
</gene>